<proteinExistence type="predicted"/>
<keyword evidence="2" id="KW-1185">Reference proteome</keyword>
<accession>A0AAD6DAD6</accession>
<sequence>MSSYCHDISHIQSRYVMAAITNPTGREYTELHKLSWTLMIDRGNVTEEYFGRPEIKTTN</sequence>
<gene>
    <name evidence="1" type="ORF">N7450_011672</name>
</gene>
<dbReference type="Proteomes" id="UP001216150">
    <property type="component" value="Unassembled WGS sequence"/>
</dbReference>
<organism evidence="1 2">
    <name type="scientific">Penicillium hetheringtonii</name>
    <dbReference type="NCBI Taxonomy" id="911720"/>
    <lineage>
        <taxon>Eukaryota</taxon>
        <taxon>Fungi</taxon>
        <taxon>Dikarya</taxon>
        <taxon>Ascomycota</taxon>
        <taxon>Pezizomycotina</taxon>
        <taxon>Eurotiomycetes</taxon>
        <taxon>Eurotiomycetidae</taxon>
        <taxon>Eurotiales</taxon>
        <taxon>Aspergillaceae</taxon>
        <taxon>Penicillium</taxon>
    </lineage>
</organism>
<protein>
    <submittedName>
        <fullName evidence="1">Uncharacterized protein</fullName>
    </submittedName>
</protein>
<evidence type="ECO:0000313" key="2">
    <source>
        <dbReference type="Proteomes" id="UP001216150"/>
    </source>
</evidence>
<name>A0AAD6DAD6_9EURO</name>
<reference evidence="1 2" key="1">
    <citation type="journal article" date="2023" name="IMA Fungus">
        <title>Comparative genomic study of the Penicillium genus elucidates a diverse pangenome and 15 lateral gene transfer events.</title>
        <authorList>
            <person name="Petersen C."/>
            <person name="Sorensen T."/>
            <person name="Nielsen M.R."/>
            <person name="Sondergaard T.E."/>
            <person name="Sorensen J.L."/>
            <person name="Fitzpatrick D.A."/>
            <person name="Frisvad J.C."/>
            <person name="Nielsen K.L."/>
        </authorList>
    </citation>
    <scope>NUCLEOTIDE SEQUENCE [LARGE SCALE GENOMIC DNA]</scope>
    <source>
        <strain evidence="1 2">IBT 29057</strain>
    </source>
</reference>
<comment type="caution">
    <text evidence="1">The sequence shown here is derived from an EMBL/GenBank/DDBJ whole genome shotgun (WGS) entry which is preliminary data.</text>
</comment>
<evidence type="ECO:0000313" key="1">
    <source>
        <dbReference type="EMBL" id="KAJ5569186.1"/>
    </source>
</evidence>
<dbReference type="EMBL" id="JAQJAC010000010">
    <property type="protein sequence ID" value="KAJ5569186.1"/>
    <property type="molecule type" value="Genomic_DNA"/>
</dbReference>
<dbReference type="AlphaFoldDB" id="A0AAD6DAD6"/>